<dbReference type="AlphaFoldDB" id="A0A974NE66"/>
<dbReference type="GO" id="GO:0051301">
    <property type="term" value="P:cell division"/>
    <property type="evidence" value="ECO:0007669"/>
    <property type="project" value="UniProtKB-KW"/>
</dbReference>
<dbReference type="KEGG" id="eaz:JHT90_11320"/>
<evidence type="ECO:0000256" key="8">
    <source>
        <dbReference type="ARBA" id="ARBA00023306"/>
    </source>
</evidence>
<dbReference type="InterPro" id="IPR005863">
    <property type="entry name" value="UDP-N-AcMur_synth"/>
</dbReference>
<evidence type="ECO:0000256" key="7">
    <source>
        <dbReference type="ARBA" id="ARBA00022984"/>
    </source>
</evidence>
<feature type="domain" description="Mur ligase N-terminal catalytic" evidence="12">
    <location>
        <begin position="27"/>
        <end position="92"/>
    </location>
</feature>
<dbReference type="InterPro" id="IPR000713">
    <property type="entry name" value="Mur_ligase_N"/>
</dbReference>
<dbReference type="PANTHER" id="PTHR43024:SF1">
    <property type="entry name" value="UDP-N-ACETYLMURAMOYL-TRIPEPTIDE--D-ALANYL-D-ALANINE LIGASE"/>
    <property type="match status" value="1"/>
</dbReference>
<evidence type="ECO:0000256" key="3">
    <source>
        <dbReference type="ARBA" id="ARBA00022618"/>
    </source>
</evidence>
<evidence type="ECO:0000313" key="15">
    <source>
        <dbReference type="EMBL" id="QQP84976.1"/>
    </source>
</evidence>
<evidence type="ECO:0000259" key="14">
    <source>
        <dbReference type="Pfam" id="PF08245"/>
    </source>
</evidence>
<comment type="pathway">
    <text evidence="10 11">Cell wall biogenesis; peptidoglycan biosynthesis.</text>
</comment>
<keyword evidence="5 10" id="KW-0067">ATP-binding</keyword>
<evidence type="ECO:0000259" key="13">
    <source>
        <dbReference type="Pfam" id="PF02875"/>
    </source>
</evidence>
<evidence type="ECO:0000256" key="9">
    <source>
        <dbReference type="ARBA" id="ARBA00023316"/>
    </source>
</evidence>
<keyword evidence="8 10" id="KW-0131">Cell cycle</keyword>
<dbReference type="Pfam" id="PF02875">
    <property type="entry name" value="Mur_ligase_C"/>
    <property type="match status" value="1"/>
</dbReference>
<sequence>MIKPMSLAELATLLEVTLICDSVSFDAVSIDTRTIKQGELFIAISGENFDGHDYVAKAAENGAIAAMVEFPVQGVDIPQLVVGNTRQALGKLGALNRQAFQGKVIGVTGSSGKTTVKEFIASILSKQGTVHATQGNLNNDLGVPLTLLQLTAEHEFAVIEMGASAIGEINYSVNLVKPDVSVLNNASNAHVGKFGSLENIIEAKGEIIDGLDANGTAILNLDDASFAIWQKRAGQRRVISFAKQNNQADFYASDLNSNTNGCQSFTLHSPVGETDIQLNVLGQHNVSNALAAAAACYAIAIDLEVIKEGLNAQLSVKGRTSTFLSLGGARVIDDSYNASPASVKAAIDLLAEFTGKKILVLGDMGELGQWAEQTHQQIGDYAKGKIDILYGLGPLTAFTVKAFGEKAHHYETKEELLKALHVHDDVNNIILVKGSRSMGMETLVGSLCGSAEGIH</sequence>
<dbReference type="SUPFAM" id="SSF53244">
    <property type="entry name" value="MurD-like peptide ligases, peptide-binding domain"/>
    <property type="match status" value="1"/>
</dbReference>
<keyword evidence="6 10" id="KW-0133">Cell shape</keyword>
<gene>
    <name evidence="10" type="primary">murF</name>
    <name evidence="15" type="ORF">JHT90_11320</name>
</gene>
<dbReference type="Gene3D" id="3.90.190.20">
    <property type="entry name" value="Mur ligase, C-terminal domain"/>
    <property type="match status" value="1"/>
</dbReference>
<evidence type="ECO:0000259" key="12">
    <source>
        <dbReference type="Pfam" id="PF01225"/>
    </source>
</evidence>
<keyword evidence="4 10" id="KW-0547">Nucleotide-binding</keyword>
<keyword evidence="1 10" id="KW-0963">Cytoplasm</keyword>
<reference evidence="15 16" key="1">
    <citation type="submission" date="2021-01" db="EMBL/GenBank/DDBJ databases">
        <title>Entomomonas sp. F2A isolated from a house cricket (Acheta domesticus).</title>
        <authorList>
            <person name="Spergser J."/>
            <person name="Busse H.-J."/>
        </authorList>
    </citation>
    <scope>NUCLEOTIDE SEQUENCE [LARGE SCALE GENOMIC DNA]</scope>
    <source>
        <strain evidence="15 16">F2A</strain>
    </source>
</reference>
<comment type="similarity">
    <text evidence="10">Belongs to the MurCDEF family. MurF subfamily.</text>
</comment>
<dbReference type="PANTHER" id="PTHR43024">
    <property type="entry name" value="UDP-N-ACETYLMURAMOYL-TRIPEPTIDE--D-ALANYL-D-ALANINE LIGASE"/>
    <property type="match status" value="1"/>
</dbReference>
<dbReference type="GO" id="GO:0008360">
    <property type="term" value="P:regulation of cell shape"/>
    <property type="evidence" value="ECO:0007669"/>
    <property type="project" value="UniProtKB-KW"/>
</dbReference>
<keyword evidence="3 10" id="KW-0132">Cell division</keyword>
<dbReference type="SUPFAM" id="SSF53623">
    <property type="entry name" value="MurD-like peptide ligases, catalytic domain"/>
    <property type="match status" value="1"/>
</dbReference>
<name>A0A974NE66_9GAMM</name>
<dbReference type="GO" id="GO:0005737">
    <property type="term" value="C:cytoplasm"/>
    <property type="evidence" value="ECO:0007669"/>
    <property type="project" value="UniProtKB-SubCell"/>
</dbReference>
<dbReference type="InterPro" id="IPR035911">
    <property type="entry name" value="MurE/MurF_N"/>
</dbReference>
<dbReference type="EMBL" id="CP067393">
    <property type="protein sequence ID" value="QQP84976.1"/>
    <property type="molecule type" value="Genomic_DNA"/>
</dbReference>
<dbReference type="GO" id="GO:0009252">
    <property type="term" value="P:peptidoglycan biosynthetic process"/>
    <property type="evidence" value="ECO:0007669"/>
    <property type="project" value="UniProtKB-UniRule"/>
</dbReference>
<evidence type="ECO:0000256" key="2">
    <source>
        <dbReference type="ARBA" id="ARBA00022598"/>
    </source>
</evidence>
<organism evidence="15 16">
    <name type="scientific">Entomomonas asaccharolytica</name>
    <dbReference type="NCBI Taxonomy" id="2785331"/>
    <lineage>
        <taxon>Bacteria</taxon>
        <taxon>Pseudomonadati</taxon>
        <taxon>Pseudomonadota</taxon>
        <taxon>Gammaproteobacteria</taxon>
        <taxon>Pseudomonadales</taxon>
        <taxon>Pseudomonadaceae</taxon>
        <taxon>Entomomonas</taxon>
    </lineage>
</organism>
<dbReference type="Gene3D" id="3.40.1190.10">
    <property type="entry name" value="Mur-like, catalytic domain"/>
    <property type="match status" value="1"/>
</dbReference>
<dbReference type="RefSeq" id="WP_201091011.1">
    <property type="nucleotide sequence ID" value="NZ_CP067393.1"/>
</dbReference>
<dbReference type="HAMAP" id="MF_02019">
    <property type="entry name" value="MurF"/>
    <property type="match status" value="1"/>
</dbReference>
<keyword evidence="7 10" id="KW-0573">Peptidoglycan synthesis</keyword>
<proteinExistence type="inferred from homology"/>
<feature type="binding site" evidence="10">
    <location>
        <begin position="109"/>
        <end position="115"/>
    </location>
    <ligand>
        <name>ATP</name>
        <dbReference type="ChEBI" id="CHEBI:30616"/>
    </ligand>
</feature>
<dbReference type="Gene3D" id="3.40.1390.10">
    <property type="entry name" value="MurE/MurF, N-terminal domain"/>
    <property type="match status" value="1"/>
</dbReference>
<keyword evidence="9 10" id="KW-0961">Cell wall biogenesis/degradation</keyword>
<protein>
    <recommendedName>
        <fullName evidence="10 11">UDP-N-acetylmuramoyl-tripeptide--D-alanyl-D-alanine ligase</fullName>
        <ecNumber evidence="10 11">6.3.2.10</ecNumber>
    </recommendedName>
    <alternativeName>
        <fullName evidence="10">D-alanyl-D-alanine-adding enzyme</fullName>
    </alternativeName>
</protein>
<evidence type="ECO:0000256" key="4">
    <source>
        <dbReference type="ARBA" id="ARBA00022741"/>
    </source>
</evidence>
<evidence type="ECO:0000256" key="5">
    <source>
        <dbReference type="ARBA" id="ARBA00022840"/>
    </source>
</evidence>
<dbReference type="InterPro" id="IPR051046">
    <property type="entry name" value="MurCDEF_CellWall_CoF430Synth"/>
</dbReference>
<dbReference type="GO" id="GO:0005524">
    <property type="term" value="F:ATP binding"/>
    <property type="evidence" value="ECO:0007669"/>
    <property type="project" value="UniProtKB-UniRule"/>
</dbReference>
<dbReference type="GO" id="GO:0047480">
    <property type="term" value="F:UDP-N-acetylmuramoyl-tripeptide-D-alanyl-D-alanine ligase activity"/>
    <property type="evidence" value="ECO:0007669"/>
    <property type="project" value="UniProtKB-UniRule"/>
</dbReference>
<dbReference type="EC" id="6.3.2.10" evidence="10 11"/>
<dbReference type="GO" id="GO:0071555">
    <property type="term" value="P:cell wall organization"/>
    <property type="evidence" value="ECO:0007669"/>
    <property type="project" value="UniProtKB-KW"/>
</dbReference>
<comment type="subcellular location">
    <subcellularLocation>
        <location evidence="10 11">Cytoplasm</location>
    </subcellularLocation>
</comment>
<comment type="catalytic activity">
    <reaction evidence="10 11">
        <text>D-alanyl-D-alanine + UDP-N-acetyl-alpha-D-muramoyl-L-alanyl-gamma-D-glutamyl-meso-2,6-diaminopimelate + ATP = UDP-N-acetyl-alpha-D-muramoyl-L-alanyl-gamma-D-glutamyl-meso-2,6-diaminopimeloyl-D-alanyl-D-alanine + ADP + phosphate + H(+)</text>
        <dbReference type="Rhea" id="RHEA:28374"/>
        <dbReference type="ChEBI" id="CHEBI:15378"/>
        <dbReference type="ChEBI" id="CHEBI:30616"/>
        <dbReference type="ChEBI" id="CHEBI:43474"/>
        <dbReference type="ChEBI" id="CHEBI:57822"/>
        <dbReference type="ChEBI" id="CHEBI:61386"/>
        <dbReference type="ChEBI" id="CHEBI:83905"/>
        <dbReference type="ChEBI" id="CHEBI:456216"/>
        <dbReference type="EC" id="6.3.2.10"/>
    </reaction>
</comment>
<dbReference type="InterPro" id="IPR013221">
    <property type="entry name" value="Mur_ligase_cen"/>
</dbReference>
<feature type="domain" description="Mur ligase C-terminal" evidence="13">
    <location>
        <begin position="319"/>
        <end position="436"/>
    </location>
</feature>
<accession>A0A974NE66</accession>
<feature type="domain" description="Mur ligase central" evidence="14">
    <location>
        <begin position="107"/>
        <end position="296"/>
    </location>
</feature>
<comment type="function">
    <text evidence="10 11">Involved in cell wall formation. Catalyzes the final step in the synthesis of UDP-N-acetylmuramoyl-pentapeptide, the precursor of murein.</text>
</comment>
<evidence type="ECO:0000256" key="6">
    <source>
        <dbReference type="ARBA" id="ARBA00022960"/>
    </source>
</evidence>
<dbReference type="SUPFAM" id="SSF63418">
    <property type="entry name" value="MurE/MurF N-terminal domain"/>
    <property type="match status" value="1"/>
</dbReference>
<evidence type="ECO:0000256" key="11">
    <source>
        <dbReference type="RuleBase" id="RU004136"/>
    </source>
</evidence>
<evidence type="ECO:0000256" key="10">
    <source>
        <dbReference type="HAMAP-Rule" id="MF_02019"/>
    </source>
</evidence>
<dbReference type="InterPro" id="IPR036615">
    <property type="entry name" value="Mur_ligase_C_dom_sf"/>
</dbReference>
<dbReference type="Pfam" id="PF01225">
    <property type="entry name" value="Mur_ligase"/>
    <property type="match status" value="1"/>
</dbReference>
<dbReference type="InterPro" id="IPR004101">
    <property type="entry name" value="Mur_ligase_C"/>
</dbReference>
<keyword evidence="16" id="KW-1185">Reference proteome</keyword>
<dbReference type="Proteomes" id="UP000595278">
    <property type="component" value="Chromosome"/>
</dbReference>
<dbReference type="NCBIfam" id="TIGR01143">
    <property type="entry name" value="murF"/>
    <property type="match status" value="1"/>
</dbReference>
<dbReference type="InterPro" id="IPR036565">
    <property type="entry name" value="Mur-like_cat_sf"/>
</dbReference>
<evidence type="ECO:0000313" key="16">
    <source>
        <dbReference type="Proteomes" id="UP000595278"/>
    </source>
</evidence>
<keyword evidence="2 10" id="KW-0436">Ligase</keyword>
<evidence type="ECO:0000256" key="1">
    <source>
        <dbReference type="ARBA" id="ARBA00022490"/>
    </source>
</evidence>
<dbReference type="Pfam" id="PF08245">
    <property type="entry name" value="Mur_ligase_M"/>
    <property type="match status" value="1"/>
</dbReference>